<accession>A0A165QP32</accession>
<dbReference type="EMBL" id="KV425882">
    <property type="protein sequence ID" value="KZW03874.1"/>
    <property type="molecule type" value="Genomic_DNA"/>
</dbReference>
<proteinExistence type="predicted"/>
<reference evidence="1 2" key="1">
    <citation type="journal article" date="2016" name="Mol. Biol. Evol.">
        <title>Comparative Genomics of Early-Diverging Mushroom-Forming Fungi Provides Insights into the Origins of Lignocellulose Decay Capabilities.</title>
        <authorList>
            <person name="Nagy L.G."/>
            <person name="Riley R."/>
            <person name="Tritt A."/>
            <person name="Adam C."/>
            <person name="Daum C."/>
            <person name="Floudas D."/>
            <person name="Sun H."/>
            <person name="Yadav J.S."/>
            <person name="Pangilinan J."/>
            <person name="Larsson K.H."/>
            <person name="Matsuura K."/>
            <person name="Barry K."/>
            <person name="Labutti K."/>
            <person name="Kuo R."/>
            <person name="Ohm R.A."/>
            <person name="Bhattacharya S.S."/>
            <person name="Shirouzu T."/>
            <person name="Yoshinaga Y."/>
            <person name="Martin F.M."/>
            <person name="Grigoriev I.V."/>
            <person name="Hibbett D.S."/>
        </authorList>
    </citation>
    <scope>NUCLEOTIDE SEQUENCE [LARGE SCALE GENOMIC DNA]</scope>
    <source>
        <strain evidence="1 2">HHB12029</strain>
    </source>
</reference>
<dbReference type="InParanoid" id="A0A165QP32"/>
<protein>
    <submittedName>
        <fullName evidence="1">Uncharacterized protein</fullName>
    </submittedName>
</protein>
<dbReference type="Proteomes" id="UP000077266">
    <property type="component" value="Unassembled WGS sequence"/>
</dbReference>
<evidence type="ECO:0000313" key="1">
    <source>
        <dbReference type="EMBL" id="KZW03874.1"/>
    </source>
</evidence>
<organism evidence="1 2">
    <name type="scientific">Exidia glandulosa HHB12029</name>
    <dbReference type="NCBI Taxonomy" id="1314781"/>
    <lineage>
        <taxon>Eukaryota</taxon>
        <taxon>Fungi</taxon>
        <taxon>Dikarya</taxon>
        <taxon>Basidiomycota</taxon>
        <taxon>Agaricomycotina</taxon>
        <taxon>Agaricomycetes</taxon>
        <taxon>Auriculariales</taxon>
        <taxon>Exidiaceae</taxon>
        <taxon>Exidia</taxon>
    </lineage>
</organism>
<evidence type="ECO:0000313" key="2">
    <source>
        <dbReference type="Proteomes" id="UP000077266"/>
    </source>
</evidence>
<gene>
    <name evidence="1" type="ORF">EXIGLDRAFT_7220</name>
</gene>
<name>A0A165QP32_EXIGL</name>
<dbReference type="AlphaFoldDB" id="A0A165QP32"/>
<keyword evidence="2" id="KW-1185">Reference proteome</keyword>
<sequence length="76" mass="8465">MFSVPRIRITRLRSFTSSLFGATFVATIVTVYASTVLPHARSNAISDSDSEAARSLAGEEKRLAHRFIEEKPPGRW</sequence>